<dbReference type="GO" id="GO:0005524">
    <property type="term" value="F:ATP binding"/>
    <property type="evidence" value="ECO:0007669"/>
    <property type="project" value="UniProtKB-KW"/>
</dbReference>
<comment type="similarity">
    <text evidence="1">Belongs to the methylthioribose kinase family.</text>
</comment>
<gene>
    <name evidence="14" type="ORF">OT_ostta07g02250</name>
</gene>
<keyword evidence="14" id="KW-0648">Protein biosynthesis</keyword>
<dbReference type="GO" id="GO:0046522">
    <property type="term" value="F:S-methyl-5-thioribose kinase activity"/>
    <property type="evidence" value="ECO:0007669"/>
    <property type="project" value="InterPro"/>
</dbReference>
<proteinExistence type="inferred from homology"/>
<evidence type="ECO:0000256" key="2">
    <source>
        <dbReference type="ARBA" id="ARBA00011738"/>
    </source>
</evidence>
<comment type="subunit">
    <text evidence="2">Homodimer.</text>
</comment>
<dbReference type="UniPathway" id="UPA00904">
    <property type="reaction ID" value="UER00874"/>
</dbReference>
<dbReference type="FunCoup" id="A0A090N3U0">
    <property type="interactions" value="477"/>
</dbReference>
<dbReference type="AlphaFoldDB" id="A0A090N3U0"/>
<name>A0A090N3U0_OSTTA</name>
<dbReference type="FunFam" id="3.40.50.10470:FF:000003">
    <property type="entry name" value="Methylthioribose-1-phosphate isomerase"/>
    <property type="match status" value="1"/>
</dbReference>
<keyword evidence="11 12" id="KW-0539">Nucleus</keyword>
<dbReference type="InterPro" id="IPR042529">
    <property type="entry name" value="IF_2B-like_C"/>
</dbReference>
<evidence type="ECO:0000313" key="14">
    <source>
        <dbReference type="EMBL" id="CEF98703.1"/>
    </source>
</evidence>
<dbReference type="HAMAP" id="MF_01678">
    <property type="entry name" value="Salvage_MtnA"/>
    <property type="match status" value="1"/>
</dbReference>
<dbReference type="RefSeq" id="XP_003080319.2">
    <property type="nucleotide sequence ID" value="XM_003080271.2"/>
</dbReference>
<evidence type="ECO:0000256" key="10">
    <source>
        <dbReference type="ARBA" id="ARBA00023235"/>
    </source>
</evidence>
<dbReference type="Pfam" id="PF01008">
    <property type="entry name" value="IF-2B"/>
    <property type="match status" value="1"/>
</dbReference>
<sequence>MATLEAIAYVRGSLRVLDQLRLPLETTYVDVPTCEACWRCIKDMRVRGAPAIAIAAALALATELERTRGRFRASAEVAAFARERFDYMYTSRPTAVNLGEARGRIQKVAMTLAETCDVTETIDGVIEACEAMLEEDVRSCREIGRRGAEALLASVGAKDGEKIKVMTCCNTGSLATAGYGTALGVIRALWERGRLERAYCLETRPYNQGSRLTAYELVYEKIPGTLICDNMAAALMARGDVDAIVVGADRVAANGDFANKIGTYSLAVNAKHHGVPMFTAAPVTTLDPETATGADIHIEERPADEVTHSLGKRVAAEGIDVWNPSFDVTPAALLSGIITESGVIEKNVKGFFPVSEFVANVKGGDMTASKLTGPPGFVALDCETVLDYAASRHNVASVLGGASTRNSWSAQEVGDGNINFVYIVTGASADKQVIVKQGLPFVRCVGESWPLTQERVRYEAEALVQAHKFCPSHVPEVYVYDTKMATIVMRYLEPPHIILRGGIIEGKVYPKLAEHVGEYMATTLYKSSALALGGAELRRARQAFGQNEDMCELTEQVIFTEPYGKADNNHWTSPQLDDIVSEIQSDASLKRAICSLKEKFMTNAQALLHGDLHTGSLMCTETTTFAIDHEFAFYGPMGFDIGAFLANLLLAFYSQSGWAKCNGEDRSKQRDWLLETFTETWSVFERRFLEQWNEQGVRCDCGGLSPQIMFGKEVPEALQSYQRSFMQKVWVDSLGFAGAKMIRRIIGIAHVADLDKIPDAEIRAQCERKALKCGRELMLNASALTPLSVVEMILACEQ</sequence>
<comment type="function">
    <text evidence="12">Catalyzes the interconversion of methylthioribose-1-phosphate (MTR-1-P) into methylthioribulose-1-phosphate (MTRu-1-P).</text>
</comment>
<keyword evidence="14" id="KW-0396">Initiation factor</keyword>
<evidence type="ECO:0000256" key="8">
    <source>
        <dbReference type="ARBA" id="ARBA00022840"/>
    </source>
</evidence>
<dbReference type="InterPro" id="IPR002575">
    <property type="entry name" value="Aminoglycoside_PTrfase"/>
</dbReference>
<dbReference type="GO" id="GO:0005634">
    <property type="term" value="C:nucleus"/>
    <property type="evidence" value="ECO:0007669"/>
    <property type="project" value="UniProtKB-SubCell"/>
</dbReference>
<feature type="domain" description="Aminoglycoside phosphotransferase" evidence="13">
    <location>
        <begin position="410"/>
        <end position="646"/>
    </location>
</feature>
<evidence type="ECO:0000256" key="12">
    <source>
        <dbReference type="HAMAP-Rule" id="MF_03119"/>
    </source>
</evidence>
<dbReference type="SUPFAM" id="SSF56112">
    <property type="entry name" value="Protein kinase-like (PK-like)"/>
    <property type="match status" value="1"/>
</dbReference>
<dbReference type="OrthoDB" id="2461at2759"/>
<feature type="active site" description="Proton donor" evidence="12">
    <location>
        <position position="249"/>
    </location>
</feature>
<reference evidence="14 15" key="2">
    <citation type="journal article" date="2014" name="BMC Genomics">
        <title>An improved genome of the model marine alga Ostreococcus tauri unfolds by assessing Illumina de novo assemblies.</title>
        <authorList>
            <person name="Blanc-Mathieu R."/>
            <person name="Verhelst B."/>
            <person name="Derelle E."/>
            <person name="Rombauts S."/>
            <person name="Bouget F.Y."/>
            <person name="Carre I."/>
            <person name="Chateau A."/>
            <person name="Eyre-Walker A."/>
            <person name="Grimsley N."/>
            <person name="Moreau H."/>
            <person name="Piegu B."/>
            <person name="Rivals E."/>
            <person name="Schackwitz W."/>
            <person name="Van de Peer Y."/>
            <person name="Piganeau G."/>
        </authorList>
    </citation>
    <scope>NUCLEOTIDE SEQUENCE [LARGE SCALE GENOMIC DNA]</scope>
    <source>
        <strain evidence="15">OTTH 0595 / CCAP 157/2 / RCC745</strain>
    </source>
</reference>
<evidence type="ECO:0000259" key="13">
    <source>
        <dbReference type="Pfam" id="PF01636"/>
    </source>
</evidence>
<dbReference type="FunFam" id="1.20.120.420:FF:000003">
    <property type="entry name" value="Methylthioribose-1-phosphate isomerase"/>
    <property type="match status" value="1"/>
</dbReference>
<dbReference type="KEGG" id="ota:OT_ostta07g02250"/>
<dbReference type="Gene3D" id="3.40.50.10470">
    <property type="entry name" value="Translation initiation factor eif-2b, domain 2"/>
    <property type="match status" value="1"/>
</dbReference>
<evidence type="ECO:0000256" key="3">
    <source>
        <dbReference type="ARBA" id="ARBA00022490"/>
    </source>
</evidence>
<dbReference type="PANTHER" id="PTHR34273:SF2">
    <property type="entry name" value="METHYLTHIORIBOSE KINASE"/>
    <property type="match status" value="1"/>
</dbReference>
<keyword evidence="15" id="KW-1185">Reference proteome</keyword>
<accession>A0A090N3U0</accession>
<keyword evidence="4 12" id="KW-0028">Amino-acid biosynthesis</keyword>
<dbReference type="InParanoid" id="A0A090N3U0"/>
<comment type="similarity">
    <text evidence="12">Belongs to the eIF-2B alpha/beta/delta subunits family. MtnA subfamily.</text>
</comment>
<dbReference type="GO" id="GO:0019509">
    <property type="term" value="P:L-methionine salvage from methylthioadenosine"/>
    <property type="evidence" value="ECO:0007669"/>
    <property type="project" value="UniProtKB-UniRule"/>
</dbReference>
<keyword evidence="3 12" id="KW-0963">Cytoplasm</keyword>
<comment type="pathway">
    <text evidence="12">Amino-acid biosynthesis; L-methionine biosynthesis via salvage pathway; L-methionine from S-methyl-5-thio-alpha-D-ribose 1-phosphate: step 1/6.</text>
</comment>
<organism evidence="14 15">
    <name type="scientific">Ostreococcus tauri</name>
    <name type="common">Marine green alga</name>
    <dbReference type="NCBI Taxonomy" id="70448"/>
    <lineage>
        <taxon>Eukaryota</taxon>
        <taxon>Viridiplantae</taxon>
        <taxon>Chlorophyta</taxon>
        <taxon>Mamiellophyceae</taxon>
        <taxon>Mamiellales</taxon>
        <taxon>Bathycoccaceae</taxon>
        <taxon>Ostreococcus</taxon>
    </lineage>
</organism>
<comment type="caution">
    <text evidence="14">The sequence shown here is derived from an EMBL/GenBank/DDBJ whole genome shotgun (WGS) entry which is preliminary data.</text>
</comment>
<feature type="site" description="Transition state stabilizer" evidence="12">
    <location>
        <position position="169"/>
    </location>
</feature>
<keyword evidence="7" id="KW-0418">Kinase</keyword>
<dbReference type="GO" id="GO:0005737">
    <property type="term" value="C:cytoplasm"/>
    <property type="evidence" value="ECO:0007669"/>
    <property type="project" value="UniProtKB-SubCell"/>
</dbReference>
<dbReference type="PANTHER" id="PTHR34273">
    <property type="entry name" value="METHYLTHIORIBOSE KINASE"/>
    <property type="match status" value="1"/>
</dbReference>
<dbReference type="NCBIfam" id="NF004326">
    <property type="entry name" value="PRK05720.1"/>
    <property type="match status" value="1"/>
</dbReference>
<dbReference type="InterPro" id="IPR009212">
    <property type="entry name" value="Methylthioribose_kinase"/>
</dbReference>
<dbReference type="EMBL" id="CAID01000007">
    <property type="protein sequence ID" value="CEF98703.1"/>
    <property type="molecule type" value="Genomic_DNA"/>
</dbReference>
<dbReference type="InterPro" id="IPR027363">
    <property type="entry name" value="M1Pi_N"/>
</dbReference>
<dbReference type="NCBIfam" id="TIGR00512">
    <property type="entry name" value="salvage_mtnA"/>
    <property type="match status" value="1"/>
</dbReference>
<dbReference type="Gene3D" id="3.90.1200.10">
    <property type="match status" value="1"/>
</dbReference>
<keyword evidence="10 12" id="KW-0413">Isomerase</keyword>
<keyword evidence="6" id="KW-0547">Nucleotide-binding</keyword>
<dbReference type="Gene3D" id="3.30.200.20">
    <property type="entry name" value="Phosphorylase Kinase, domain 1"/>
    <property type="match status" value="1"/>
</dbReference>
<keyword evidence="5" id="KW-0808">Transferase</keyword>
<evidence type="ECO:0000256" key="4">
    <source>
        <dbReference type="ARBA" id="ARBA00022605"/>
    </source>
</evidence>
<evidence type="ECO:0000256" key="9">
    <source>
        <dbReference type="ARBA" id="ARBA00023167"/>
    </source>
</evidence>
<dbReference type="InterPro" id="IPR000649">
    <property type="entry name" value="IF-2B-related"/>
</dbReference>
<dbReference type="GO" id="GO:0003743">
    <property type="term" value="F:translation initiation factor activity"/>
    <property type="evidence" value="ECO:0007669"/>
    <property type="project" value="UniProtKB-KW"/>
</dbReference>
<dbReference type="EC" id="5.3.1.23" evidence="12"/>
<comment type="subcellular location">
    <subcellularLocation>
        <location evidence="12">Cytoplasm</location>
    </subcellularLocation>
    <subcellularLocation>
        <location evidence="12">Nucleus</location>
    </subcellularLocation>
</comment>
<dbReference type="NCBIfam" id="TIGR01767">
    <property type="entry name" value="MTRK"/>
    <property type="match status" value="1"/>
</dbReference>
<reference evidence="15" key="1">
    <citation type="journal article" date="2006" name="Proc. Natl. Acad. Sci. U.S.A.">
        <title>Genome analysis of the smallest free-living eukaryote Ostreococcus tauri unveils many unique features.</title>
        <authorList>
            <person name="Derelle E."/>
            <person name="Ferraz C."/>
            <person name="Rombauts S."/>
            <person name="Rouze P."/>
            <person name="Worden A.Z."/>
            <person name="Robbens S."/>
            <person name="Partensky F."/>
            <person name="Degroeve S."/>
            <person name="Echeynie S."/>
            <person name="Cooke R."/>
            <person name="Saeys Y."/>
            <person name="Wuyts J."/>
            <person name="Jabbari K."/>
            <person name="Bowler C."/>
            <person name="Panaud O."/>
            <person name="Piegu B."/>
            <person name="Ball S.G."/>
            <person name="Ral J.-P."/>
            <person name="Bouget F.-Y."/>
            <person name="Piganeau G."/>
            <person name="De Baets B."/>
            <person name="Picard A."/>
            <person name="Delseny M."/>
            <person name="Demaille J."/>
            <person name="Van de Peer Y."/>
            <person name="Moreau H."/>
        </authorList>
    </citation>
    <scope>NUCLEOTIDE SEQUENCE [LARGE SCALE GENOMIC DNA]</scope>
    <source>
        <strain evidence="15">OTTH 0595 / CCAP 157/2 / RCC745</strain>
    </source>
</reference>
<dbReference type="InterPro" id="IPR005251">
    <property type="entry name" value="IF-M1Pi"/>
</dbReference>
<evidence type="ECO:0000313" key="15">
    <source>
        <dbReference type="Proteomes" id="UP000009170"/>
    </source>
</evidence>
<dbReference type="Gene3D" id="1.20.120.420">
    <property type="entry name" value="translation initiation factor eif-2b, domain 1"/>
    <property type="match status" value="1"/>
</dbReference>
<dbReference type="GO" id="GO:0046523">
    <property type="term" value="F:S-methyl-5-thioribose-1-phosphate isomerase activity"/>
    <property type="evidence" value="ECO:0007669"/>
    <property type="project" value="UniProtKB-UniRule"/>
</dbReference>
<evidence type="ECO:0000256" key="6">
    <source>
        <dbReference type="ARBA" id="ARBA00022741"/>
    </source>
</evidence>
<dbReference type="InterPro" id="IPR037171">
    <property type="entry name" value="NagB/RpiA_transferase-like"/>
</dbReference>
<dbReference type="InterPro" id="IPR011559">
    <property type="entry name" value="Initiation_fac_2B_a/b/d"/>
</dbReference>
<comment type="catalytic activity">
    <reaction evidence="12">
        <text>5-(methylsulfanyl)-alpha-D-ribose 1-phosphate = 5-(methylsulfanyl)-D-ribulose 1-phosphate</text>
        <dbReference type="Rhea" id="RHEA:19989"/>
        <dbReference type="ChEBI" id="CHEBI:58533"/>
        <dbReference type="ChEBI" id="CHEBI:58548"/>
        <dbReference type="EC" id="5.3.1.23"/>
    </reaction>
</comment>
<dbReference type="GeneID" id="9837166"/>
<evidence type="ECO:0000256" key="7">
    <source>
        <dbReference type="ARBA" id="ARBA00022777"/>
    </source>
</evidence>
<keyword evidence="9 12" id="KW-0486">Methionine biosynthesis</keyword>
<evidence type="ECO:0000256" key="1">
    <source>
        <dbReference type="ARBA" id="ARBA00010165"/>
    </source>
</evidence>
<keyword evidence="8" id="KW-0067">ATP-binding</keyword>
<evidence type="ECO:0000256" key="5">
    <source>
        <dbReference type="ARBA" id="ARBA00022679"/>
    </source>
</evidence>
<dbReference type="InterPro" id="IPR011009">
    <property type="entry name" value="Kinase-like_dom_sf"/>
</dbReference>
<protein>
    <recommendedName>
        <fullName evidence="12">Methylthioribose-1-phosphate isomerase</fullName>
        <shortName evidence="12">M1Pi</shortName>
        <shortName evidence="12">MTR-1-P isomerase</shortName>
        <ecNumber evidence="12">5.3.1.23</ecNumber>
    </recommendedName>
    <alternativeName>
        <fullName evidence="12">S-methyl-5-thioribose-1-phosphate isomerase</fullName>
    </alternativeName>
    <alternativeName>
        <fullName evidence="12">Translation initiation factor eIF-2B subunit alpha/beta/delta-like protein</fullName>
    </alternativeName>
</protein>
<dbReference type="Pfam" id="PF01636">
    <property type="entry name" value="APH"/>
    <property type="match status" value="1"/>
</dbReference>
<dbReference type="NCBIfam" id="TIGR00524">
    <property type="entry name" value="eIF-2B_rel"/>
    <property type="match status" value="1"/>
</dbReference>
<dbReference type="STRING" id="70448.A0A090N3U0"/>
<dbReference type="Proteomes" id="UP000009170">
    <property type="component" value="Unassembled WGS sequence"/>
</dbReference>
<dbReference type="SUPFAM" id="SSF100950">
    <property type="entry name" value="NagB/RpiA/CoA transferase-like"/>
    <property type="match status" value="1"/>
</dbReference>
<evidence type="ECO:0000256" key="11">
    <source>
        <dbReference type="ARBA" id="ARBA00023242"/>
    </source>
</evidence>